<dbReference type="eggNOG" id="KOG3084">
    <property type="taxonomic scope" value="Eukaryota"/>
</dbReference>
<dbReference type="GO" id="GO:0006742">
    <property type="term" value="P:NADP+ catabolic process"/>
    <property type="evidence" value="ECO:0007669"/>
    <property type="project" value="TreeGrafter"/>
</dbReference>
<reference evidence="8 9" key="1">
    <citation type="journal article" date="2007" name="Proc. Natl. Acad. Sci. U.S.A.">
        <title>The tiny eukaryote Ostreococcus provides genomic insights into the paradox of plankton speciation.</title>
        <authorList>
            <person name="Palenik B."/>
            <person name="Grimwood J."/>
            <person name="Aerts A."/>
            <person name="Rouze P."/>
            <person name="Salamov A."/>
            <person name="Putnam N."/>
            <person name="Dupont C."/>
            <person name="Jorgensen R."/>
            <person name="Derelle E."/>
            <person name="Rombauts S."/>
            <person name="Zhou K."/>
            <person name="Otillar R."/>
            <person name="Merchant S.S."/>
            <person name="Podell S."/>
            <person name="Gaasterland T."/>
            <person name="Napoli C."/>
            <person name="Gendler K."/>
            <person name="Manuell A."/>
            <person name="Tai V."/>
            <person name="Vallon O."/>
            <person name="Piganeau G."/>
            <person name="Jancek S."/>
            <person name="Heijde M."/>
            <person name="Jabbari K."/>
            <person name="Bowler C."/>
            <person name="Lohr M."/>
            <person name="Robbens S."/>
            <person name="Werner G."/>
            <person name="Dubchak I."/>
            <person name="Pazour G.J."/>
            <person name="Ren Q."/>
            <person name="Paulsen I."/>
            <person name="Delwiche C."/>
            <person name="Schmutz J."/>
            <person name="Rokhsar D."/>
            <person name="Van de Peer Y."/>
            <person name="Moreau H."/>
            <person name="Grigoriev I.V."/>
        </authorList>
    </citation>
    <scope>NUCLEOTIDE SEQUENCE [LARGE SCALE GENOMIC DNA]</scope>
    <source>
        <strain evidence="8 9">CCE9901</strain>
    </source>
</reference>
<sequence length="401" mass="44005">MRAAFEAAAPAGTRFAMKNVKRATASFEDEIDAAIVANGAALIGWGGRQKFCRNCGAARPKIVKGGSKATCRECGRSAYPELMPCCLALITCGNYVLLGRNAKWPKNFYSLLAGFVEGSESLEACVAREALEEASIVVDASSVEYIASQPWPFPNQLMMGFRADVAPERLGPLKMPPEPKMIDGELADARWFHVDYLAARLSPERAFADPRGGDDDDAIPFGEIALPGEHALARVLVQNWVDEKMMYRRRRCDDRLVTTVVEGSFFTECELASFDDDKGDAFVFENDNGELQDLALHFVMVEVLLAQEGQAPVVFRAAPGDVSAIREDVVAEVERVGQGARAIAFVRATGRIKCKRRSDGVQSIRITMLSEASDDGFDARRCVVAMLQKACPFHLYEFDQP</sequence>
<evidence type="ECO:0000259" key="7">
    <source>
        <dbReference type="PROSITE" id="PS51462"/>
    </source>
</evidence>
<dbReference type="Proteomes" id="UP000001568">
    <property type="component" value="Chromosome 2"/>
</dbReference>
<proteinExistence type="predicted"/>
<dbReference type="OrthoDB" id="568007at2759"/>
<dbReference type="Pfam" id="PF00293">
    <property type="entry name" value="NUDIX"/>
    <property type="match status" value="1"/>
</dbReference>
<keyword evidence="3" id="KW-0479">Metal-binding</keyword>
<dbReference type="EC" id="3.6.1.22" evidence="2"/>
<evidence type="ECO:0000256" key="1">
    <source>
        <dbReference type="ARBA" id="ARBA00001946"/>
    </source>
</evidence>
<organism evidence="8 9">
    <name type="scientific">Ostreococcus lucimarinus (strain CCE9901)</name>
    <dbReference type="NCBI Taxonomy" id="436017"/>
    <lineage>
        <taxon>Eukaryota</taxon>
        <taxon>Viridiplantae</taxon>
        <taxon>Chlorophyta</taxon>
        <taxon>Mamiellophyceae</taxon>
        <taxon>Mamiellales</taxon>
        <taxon>Bathycoccaceae</taxon>
        <taxon>Ostreococcus</taxon>
    </lineage>
</organism>
<accession>A4RSL8</accession>
<dbReference type="Gramene" id="ABO94515">
    <property type="protein sequence ID" value="ABO94515"/>
    <property type="gene ID" value="OSTLU_30208"/>
</dbReference>
<comment type="cofactor">
    <cofactor evidence="1">
        <name>Mg(2+)</name>
        <dbReference type="ChEBI" id="CHEBI:18420"/>
    </cofactor>
</comment>
<evidence type="ECO:0000256" key="2">
    <source>
        <dbReference type="ARBA" id="ARBA00012381"/>
    </source>
</evidence>
<dbReference type="InterPro" id="IPR050241">
    <property type="entry name" value="NAD-cap_RNA_hydrolase_NudC"/>
</dbReference>
<evidence type="ECO:0000313" key="8">
    <source>
        <dbReference type="EMBL" id="ABO94515.1"/>
    </source>
</evidence>
<dbReference type="Gene3D" id="3.90.79.10">
    <property type="entry name" value="Nucleoside Triphosphate Pyrophosphohydrolase"/>
    <property type="match status" value="1"/>
</dbReference>
<keyword evidence="4" id="KW-0378">Hydrolase</keyword>
<dbReference type="GO" id="GO:0046872">
    <property type="term" value="F:metal ion binding"/>
    <property type="evidence" value="ECO:0007669"/>
    <property type="project" value="UniProtKB-KW"/>
</dbReference>
<dbReference type="HOGENOM" id="CLU_687717_0_0_1"/>
<dbReference type="KEGG" id="olu:OSTLU_30208"/>
<dbReference type="PANTHER" id="PTHR42904:SF8">
    <property type="entry name" value="NAD(+) DIPHOSPHATASE"/>
    <property type="match status" value="1"/>
</dbReference>
<evidence type="ECO:0000256" key="3">
    <source>
        <dbReference type="ARBA" id="ARBA00022723"/>
    </source>
</evidence>
<dbReference type="InterPro" id="IPR015797">
    <property type="entry name" value="NUDIX_hydrolase-like_dom_sf"/>
</dbReference>
<dbReference type="SUPFAM" id="SSF55811">
    <property type="entry name" value="Nudix"/>
    <property type="match status" value="1"/>
</dbReference>
<keyword evidence="6" id="KW-0520">NAD</keyword>
<dbReference type="GO" id="GO:0019677">
    <property type="term" value="P:NAD+ catabolic process"/>
    <property type="evidence" value="ECO:0007669"/>
    <property type="project" value="TreeGrafter"/>
</dbReference>
<feature type="domain" description="Nudix hydrolase" evidence="7">
    <location>
        <begin position="81"/>
        <end position="214"/>
    </location>
</feature>
<dbReference type="GO" id="GO:0005777">
    <property type="term" value="C:peroxisome"/>
    <property type="evidence" value="ECO:0007669"/>
    <property type="project" value="TreeGrafter"/>
</dbReference>
<dbReference type="CDD" id="cd03429">
    <property type="entry name" value="NUDIX_NADH_pyrophosphatase_Nudt13"/>
    <property type="match status" value="1"/>
</dbReference>
<keyword evidence="9" id="KW-1185">Reference proteome</keyword>
<dbReference type="GeneID" id="5000325"/>
<dbReference type="PROSITE" id="PS51462">
    <property type="entry name" value="NUDIX"/>
    <property type="match status" value="1"/>
</dbReference>
<protein>
    <recommendedName>
        <fullName evidence="2">NAD(+) diphosphatase</fullName>
        <ecNumber evidence="2">3.6.1.22</ecNumber>
    </recommendedName>
</protein>
<evidence type="ECO:0000313" key="9">
    <source>
        <dbReference type="Proteomes" id="UP000001568"/>
    </source>
</evidence>
<dbReference type="EMBL" id="CP000582">
    <property type="protein sequence ID" value="ABO94515.1"/>
    <property type="molecule type" value="Genomic_DNA"/>
</dbReference>
<gene>
    <name evidence="8" type="ORF">OSTLU_30208</name>
</gene>
<dbReference type="AlphaFoldDB" id="A4RSL8"/>
<dbReference type="GO" id="GO:0005829">
    <property type="term" value="C:cytosol"/>
    <property type="evidence" value="ECO:0007669"/>
    <property type="project" value="TreeGrafter"/>
</dbReference>
<dbReference type="NCBIfam" id="NF001299">
    <property type="entry name" value="PRK00241.1"/>
    <property type="match status" value="1"/>
</dbReference>
<dbReference type="InterPro" id="IPR000086">
    <property type="entry name" value="NUDIX_hydrolase_dom"/>
</dbReference>
<dbReference type="GO" id="GO:0035529">
    <property type="term" value="F:NADH pyrophosphatase activity"/>
    <property type="evidence" value="ECO:0007669"/>
    <property type="project" value="TreeGrafter"/>
</dbReference>
<dbReference type="RefSeq" id="XP_001416222.1">
    <property type="nucleotide sequence ID" value="XM_001416185.1"/>
</dbReference>
<name>A4RSL8_OSTLU</name>
<evidence type="ECO:0000256" key="5">
    <source>
        <dbReference type="ARBA" id="ARBA00022842"/>
    </source>
</evidence>
<dbReference type="STRING" id="436017.A4RSL8"/>
<evidence type="ECO:0000256" key="6">
    <source>
        <dbReference type="ARBA" id="ARBA00023027"/>
    </source>
</evidence>
<evidence type="ECO:0000256" key="4">
    <source>
        <dbReference type="ARBA" id="ARBA00022801"/>
    </source>
</evidence>
<dbReference type="PANTHER" id="PTHR42904">
    <property type="entry name" value="NUDIX HYDROLASE, NUDC SUBFAMILY"/>
    <property type="match status" value="1"/>
</dbReference>
<dbReference type="InterPro" id="IPR049734">
    <property type="entry name" value="NudC-like_C"/>
</dbReference>
<keyword evidence="5" id="KW-0460">Magnesium</keyword>
<dbReference type="Gene3D" id="3.90.79.20">
    <property type="match status" value="1"/>
</dbReference>